<organism evidence="1 2">
    <name type="scientific">Planktothrix tepida PCC 9214</name>
    <dbReference type="NCBI Taxonomy" id="671072"/>
    <lineage>
        <taxon>Bacteria</taxon>
        <taxon>Bacillati</taxon>
        <taxon>Cyanobacteriota</taxon>
        <taxon>Cyanophyceae</taxon>
        <taxon>Oscillatoriophycideae</taxon>
        <taxon>Oscillatoriales</taxon>
        <taxon>Microcoleaceae</taxon>
        <taxon>Planktothrix</taxon>
    </lineage>
</organism>
<name>A0A1J1LKW5_9CYAN</name>
<gene>
    <name evidence="1" type="ORF">PL9214490205</name>
</gene>
<evidence type="ECO:0000313" key="2">
    <source>
        <dbReference type="Proteomes" id="UP000184315"/>
    </source>
</evidence>
<evidence type="ECO:0000313" key="1">
    <source>
        <dbReference type="EMBL" id="CUR32658.1"/>
    </source>
</evidence>
<protein>
    <submittedName>
        <fullName evidence="1">Uncharacterized protein</fullName>
    </submittedName>
</protein>
<dbReference type="Proteomes" id="UP000184315">
    <property type="component" value="Unassembled WGS sequence"/>
</dbReference>
<dbReference type="EMBL" id="CZDF01000154">
    <property type="protein sequence ID" value="CUR32658.1"/>
    <property type="molecule type" value="Genomic_DNA"/>
</dbReference>
<proteinExistence type="predicted"/>
<reference evidence="2" key="1">
    <citation type="submission" date="2015-10" db="EMBL/GenBank/DDBJ databases">
        <authorList>
            <person name="Regsiter A."/>
            <person name="william w."/>
        </authorList>
    </citation>
    <scope>NUCLEOTIDE SEQUENCE [LARGE SCALE GENOMIC DNA]</scope>
</reference>
<sequence length="45" mass="5454">MFMFNIVNHYQIRVFLSMCKSYDMLDKIKVPKKCNLILNECDDHD</sequence>
<accession>A0A1J1LKW5</accession>
<dbReference type="AlphaFoldDB" id="A0A1J1LKW5"/>
<keyword evidence="2" id="KW-1185">Reference proteome</keyword>